<dbReference type="SUPFAM" id="SSF75304">
    <property type="entry name" value="Amidase signature (AS) enzymes"/>
    <property type="match status" value="1"/>
</dbReference>
<dbReference type="STRING" id="366584.SAMN05216377_105300"/>
<dbReference type="InterPro" id="IPR036928">
    <property type="entry name" value="AS_sf"/>
</dbReference>
<dbReference type="NCBIfam" id="NF005686">
    <property type="entry name" value="PRK07486.1"/>
    <property type="match status" value="1"/>
</dbReference>
<dbReference type="GO" id="GO:0003824">
    <property type="term" value="F:catalytic activity"/>
    <property type="evidence" value="ECO:0007669"/>
    <property type="project" value="InterPro"/>
</dbReference>
<feature type="domain" description="Amidase" evidence="1">
    <location>
        <begin position="32"/>
        <end position="457"/>
    </location>
</feature>
<dbReference type="InterPro" id="IPR020556">
    <property type="entry name" value="Amidase_CS"/>
</dbReference>
<name>A0A1G7M9U4_PSEOR</name>
<dbReference type="Gene3D" id="3.90.1300.10">
    <property type="entry name" value="Amidase signature (AS) domain"/>
    <property type="match status" value="1"/>
</dbReference>
<proteinExistence type="predicted"/>
<protein>
    <submittedName>
        <fullName evidence="2">Amidase</fullName>
    </submittedName>
</protein>
<sequence length="478" mass="50937">MGDTVQSMDDVCFATAREMAAALRAGEISARELTRAHLDRIEAANPRVNAVVTLTAERALAEAAAADARFAAGEDLPPLHGFPMAHKDTHATAGIRTTKGSPILADHVPDTDELVVERLKRAGAITLGKTNVPEFAAGSHTFNPVFGVTRNPYAPDRSAGGSSGGAAAALATGMHPLADGSDMGGSLRNPASFCNVVGLRPAPGRVPNWPDEAAYSTMSVRGPMARTVSDVALLLSVMAGPDPRSPIAIDAPGTLFDVPLERDLRGLRVAWSPDLGGTIPVDAAVTAVLERQVHTFTELGAVVERADPDLRGADEVFRTLRAWYFALSMGSLLTRHRDRMKATLVGNIEEGRRLSGGDVARAEILHSALYQRMRVFFETYDLLALPVSQVPPFPVEMEYPTEIAGVAQGSYIDWMRSAYLISAFGHPALSVPAGFTPDGLPIGLQLVGRHRGELALLQAAYGFEQATRFGERRPILAP</sequence>
<accession>A0A1G7M9U4</accession>
<evidence type="ECO:0000313" key="3">
    <source>
        <dbReference type="Proteomes" id="UP000198967"/>
    </source>
</evidence>
<dbReference type="PANTHER" id="PTHR11895:SF76">
    <property type="entry name" value="INDOLEACETAMIDE HYDROLASE"/>
    <property type="match status" value="1"/>
</dbReference>
<dbReference type="AlphaFoldDB" id="A0A1G7M9U4"/>
<dbReference type="Pfam" id="PF01425">
    <property type="entry name" value="Amidase"/>
    <property type="match status" value="1"/>
</dbReference>
<evidence type="ECO:0000313" key="2">
    <source>
        <dbReference type="EMBL" id="SDF58396.1"/>
    </source>
</evidence>
<organism evidence="2 3">
    <name type="scientific">Pseudonocardia oroxyli</name>
    <dbReference type="NCBI Taxonomy" id="366584"/>
    <lineage>
        <taxon>Bacteria</taxon>
        <taxon>Bacillati</taxon>
        <taxon>Actinomycetota</taxon>
        <taxon>Actinomycetes</taxon>
        <taxon>Pseudonocardiales</taxon>
        <taxon>Pseudonocardiaceae</taxon>
        <taxon>Pseudonocardia</taxon>
    </lineage>
</organism>
<gene>
    <name evidence="2" type="ORF">SAMN05216377_105300</name>
</gene>
<dbReference type="PROSITE" id="PS00571">
    <property type="entry name" value="AMIDASES"/>
    <property type="match status" value="1"/>
</dbReference>
<dbReference type="EMBL" id="FNBE01000005">
    <property type="protein sequence ID" value="SDF58396.1"/>
    <property type="molecule type" value="Genomic_DNA"/>
</dbReference>
<dbReference type="Proteomes" id="UP000198967">
    <property type="component" value="Unassembled WGS sequence"/>
</dbReference>
<dbReference type="InterPro" id="IPR023631">
    <property type="entry name" value="Amidase_dom"/>
</dbReference>
<dbReference type="InterPro" id="IPR000120">
    <property type="entry name" value="Amidase"/>
</dbReference>
<reference evidence="2 3" key="1">
    <citation type="submission" date="2016-10" db="EMBL/GenBank/DDBJ databases">
        <authorList>
            <person name="de Groot N.N."/>
        </authorList>
    </citation>
    <scope>NUCLEOTIDE SEQUENCE [LARGE SCALE GENOMIC DNA]</scope>
    <source>
        <strain evidence="2 3">CGMCC 4.3143</strain>
    </source>
</reference>
<dbReference type="PANTHER" id="PTHR11895">
    <property type="entry name" value="TRANSAMIDASE"/>
    <property type="match status" value="1"/>
</dbReference>
<evidence type="ECO:0000259" key="1">
    <source>
        <dbReference type="Pfam" id="PF01425"/>
    </source>
</evidence>
<keyword evidence="3" id="KW-1185">Reference proteome</keyword>